<gene>
    <name evidence="1" type="ORF">RPERSI_LOCUS20737</name>
</gene>
<keyword evidence="2" id="KW-1185">Reference proteome</keyword>
<proteinExistence type="predicted"/>
<dbReference type="Proteomes" id="UP000789920">
    <property type="component" value="Unassembled WGS sequence"/>
</dbReference>
<feature type="non-terminal residue" evidence="1">
    <location>
        <position position="56"/>
    </location>
</feature>
<protein>
    <submittedName>
        <fullName evidence="1">29170_t:CDS:1</fullName>
    </submittedName>
</protein>
<evidence type="ECO:0000313" key="2">
    <source>
        <dbReference type="Proteomes" id="UP000789920"/>
    </source>
</evidence>
<accession>A0ACA9RLZ1</accession>
<evidence type="ECO:0000313" key="1">
    <source>
        <dbReference type="EMBL" id="CAG8799493.1"/>
    </source>
</evidence>
<reference evidence="1" key="1">
    <citation type="submission" date="2021-06" db="EMBL/GenBank/DDBJ databases">
        <authorList>
            <person name="Kallberg Y."/>
            <person name="Tangrot J."/>
            <person name="Rosling A."/>
        </authorList>
    </citation>
    <scope>NUCLEOTIDE SEQUENCE</scope>
    <source>
        <strain evidence="1">MA461A</strain>
    </source>
</reference>
<sequence length="56" mass="6593">DWGKCFTNWDSYLIWYWASALPILGFVYKKVLTNPSIVNILKRPKVLNKFATIVPY</sequence>
<dbReference type="EMBL" id="CAJVQC010059139">
    <property type="protein sequence ID" value="CAG8799493.1"/>
    <property type="molecule type" value="Genomic_DNA"/>
</dbReference>
<comment type="caution">
    <text evidence="1">The sequence shown here is derived from an EMBL/GenBank/DDBJ whole genome shotgun (WGS) entry which is preliminary data.</text>
</comment>
<feature type="non-terminal residue" evidence="1">
    <location>
        <position position="1"/>
    </location>
</feature>
<organism evidence="1 2">
    <name type="scientific">Racocetra persica</name>
    <dbReference type="NCBI Taxonomy" id="160502"/>
    <lineage>
        <taxon>Eukaryota</taxon>
        <taxon>Fungi</taxon>
        <taxon>Fungi incertae sedis</taxon>
        <taxon>Mucoromycota</taxon>
        <taxon>Glomeromycotina</taxon>
        <taxon>Glomeromycetes</taxon>
        <taxon>Diversisporales</taxon>
        <taxon>Gigasporaceae</taxon>
        <taxon>Racocetra</taxon>
    </lineage>
</organism>
<name>A0ACA9RLZ1_9GLOM</name>